<name>A0ABQ8ZN60_9ROSI</name>
<organism evidence="1 2">
    <name type="scientific">Salix suchowensis</name>
    <dbReference type="NCBI Taxonomy" id="1278906"/>
    <lineage>
        <taxon>Eukaryota</taxon>
        <taxon>Viridiplantae</taxon>
        <taxon>Streptophyta</taxon>
        <taxon>Embryophyta</taxon>
        <taxon>Tracheophyta</taxon>
        <taxon>Spermatophyta</taxon>
        <taxon>Magnoliopsida</taxon>
        <taxon>eudicotyledons</taxon>
        <taxon>Gunneridae</taxon>
        <taxon>Pentapetalae</taxon>
        <taxon>rosids</taxon>
        <taxon>fabids</taxon>
        <taxon>Malpighiales</taxon>
        <taxon>Salicaceae</taxon>
        <taxon>Saliceae</taxon>
        <taxon>Salix</taxon>
    </lineage>
</organism>
<feature type="non-terminal residue" evidence="1">
    <location>
        <position position="86"/>
    </location>
</feature>
<dbReference type="Proteomes" id="UP001141253">
    <property type="component" value="Chromosome 16"/>
</dbReference>
<accession>A0ABQ8ZN60</accession>
<evidence type="ECO:0000313" key="1">
    <source>
        <dbReference type="EMBL" id="KAJ6303345.1"/>
    </source>
</evidence>
<dbReference type="EMBL" id="JAPFFI010000027">
    <property type="protein sequence ID" value="KAJ6303345.1"/>
    <property type="molecule type" value="Genomic_DNA"/>
</dbReference>
<sequence>MSNLLSPALTMVVSVGSSRLCSSLTSATHHQAGNDTWMMKPQFLVFHPPFEVDKFFQYFRVTYGARICLSTVFFSMSGSKGLVTQL</sequence>
<keyword evidence="2" id="KW-1185">Reference proteome</keyword>
<proteinExistence type="predicted"/>
<reference evidence="1" key="2">
    <citation type="journal article" date="2023" name="Int. J. Mol. Sci.">
        <title>De Novo Assembly and Annotation of 11 Diverse Shrub Willow (Salix) Genomes Reveals Novel Gene Organization in Sex-Linked Regions.</title>
        <authorList>
            <person name="Hyden B."/>
            <person name="Feng K."/>
            <person name="Yates T.B."/>
            <person name="Jawdy S."/>
            <person name="Cereghino C."/>
            <person name="Smart L.B."/>
            <person name="Muchero W."/>
        </authorList>
    </citation>
    <scope>NUCLEOTIDE SEQUENCE</scope>
    <source>
        <tissue evidence="1">Shoot tip</tissue>
    </source>
</reference>
<evidence type="ECO:0008006" key="3">
    <source>
        <dbReference type="Google" id="ProtNLM"/>
    </source>
</evidence>
<reference evidence="1" key="1">
    <citation type="submission" date="2022-10" db="EMBL/GenBank/DDBJ databases">
        <authorList>
            <person name="Hyden B.L."/>
            <person name="Feng K."/>
            <person name="Yates T."/>
            <person name="Jawdy S."/>
            <person name="Smart L.B."/>
            <person name="Muchero W."/>
        </authorList>
    </citation>
    <scope>NUCLEOTIDE SEQUENCE</scope>
    <source>
        <tissue evidence="1">Shoot tip</tissue>
    </source>
</reference>
<gene>
    <name evidence="1" type="ORF">OIU77_017262</name>
</gene>
<comment type="caution">
    <text evidence="1">The sequence shown here is derived from an EMBL/GenBank/DDBJ whole genome shotgun (WGS) entry which is preliminary data.</text>
</comment>
<evidence type="ECO:0000313" key="2">
    <source>
        <dbReference type="Proteomes" id="UP001141253"/>
    </source>
</evidence>
<protein>
    <recommendedName>
        <fullName evidence="3">Secreted protein</fullName>
    </recommendedName>
</protein>